<evidence type="ECO:0008006" key="6">
    <source>
        <dbReference type="Google" id="ProtNLM"/>
    </source>
</evidence>
<dbReference type="AlphaFoldDB" id="A0A272EYA7"/>
<feature type="signal peptide" evidence="1">
    <location>
        <begin position="1"/>
        <end position="28"/>
    </location>
</feature>
<evidence type="ECO:0000313" key="3">
    <source>
        <dbReference type="EMBL" id="PAS95093.1"/>
    </source>
</evidence>
<evidence type="ECO:0000313" key="4">
    <source>
        <dbReference type="Proteomes" id="UP000216107"/>
    </source>
</evidence>
<organism evidence="3 4">
    <name type="scientific">Candidatus Dactylopiibacterium carminicum</name>
    <dbReference type="NCBI Taxonomy" id="857335"/>
    <lineage>
        <taxon>Bacteria</taxon>
        <taxon>Pseudomonadati</taxon>
        <taxon>Pseudomonadota</taxon>
        <taxon>Betaproteobacteria</taxon>
        <taxon>Rhodocyclales</taxon>
        <taxon>Rhodocyclaceae</taxon>
        <taxon>Candidatus Dactylopiibacterium</taxon>
    </lineage>
</organism>
<evidence type="ECO:0000313" key="5">
    <source>
        <dbReference type="Proteomes" id="UP000623509"/>
    </source>
</evidence>
<dbReference type="OrthoDB" id="10012997at2"/>
<protein>
    <recommendedName>
        <fullName evidence="6">Outer membrane protein beta-barrel domain-containing protein</fullName>
    </recommendedName>
</protein>
<accession>A0A272EYA7</accession>
<sequence>MSVSRPLPLLLRLLAALSLSAATLMAQAQPSGLLLFKGHGEGLSLKREEPGFRLRFTQEPATASTPAALPAEVPLQSLSAEWALPMQGFYGSTGLSWTGKRNLADNGSISSSHFALGWQGSFLPSSNWSFSAGVGTALSAGSKCAGIGQACQTPGSLGLNPEARGSGLHLNPYVSFGATYRFGN</sequence>
<dbReference type="RefSeq" id="WP_095523385.1">
    <property type="nucleotide sequence ID" value="NZ_MDUX01000005.1"/>
</dbReference>
<dbReference type="EMBL" id="MDUX01000005">
    <property type="protein sequence ID" value="KAF7600471.1"/>
    <property type="molecule type" value="Genomic_DNA"/>
</dbReference>
<dbReference type="Proteomes" id="UP000623509">
    <property type="component" value="Unassembled WGS sequence"/>
</dbReference>
<gene>
    <name evidence="2" type="ORF">BGI27_02705</name>
    <name evidence="3" type="ORF">CGU29_01185</name>
</gene>
<reference evidence="2 5" key="1">
    <citation type="submission" date="2016-08" db="EMBL/GenBank/DDBJ databases">
        <title>Candidatus Dactylopiibacterium carminicum genome sequence.</title>
        <authorList>
            <person name="Ramirez-Puebla S.T."/>
            <person name="Ormeno-Orrillo E."/>
            <person name="Vera-Ponce De Leon A."/>
            <person name="Luis L."/>
            <person name="Sanchez-Flores A."/>
            <person name="Monica R."/>
            <person name="Martinez-Romero E."/>
        </authorList>
    </citation>
    <scope>NUCLEOTIDE SEQUENCE [LARGE SCALE GENOMIC DNA]</scope>
    <source>
        <strain evidence="2">END1</strain>
    </source>
</reference>
<reference evidence="3 4" key="2">
    <citation type="submission" date="2017-07" db="EMBL/GenBank/DDBJ databases">
        <title>Candidatus Dactylopiibacterium carminicum, a nitrogen-fixing symbiont of the cochineal insect Dactylopius coccus and Dactylopius opuntiae (Hemiptera: Coccoidea: Dactylopiidae).</title>
        <authorList>
            <person name="Vera A."/>
        </authorList>
    </citation>
    <scope>NUCLEOTIDE SEQUENCE [LARGE SCALE GENOMIC DNA]</scope>
    <source>
        <strain evidence="3 4">NFDCM</strain>
    </source>
</reference>
<dbReference type="EMBL" id="NMRN01000002">
    <property type="protein sequence ID" value="PAS95093.1"/>
    <property type="molecule type" value="Genomic_DNA"/>
</dbReference>
<keyword evidence="1" id="KW-0732">Signal</keyword>
<evidence type="ECO:0000256" key="1">
    <source>
        <dbReference type="SAM" id="SignalP"/>
    </source>
</evidence>
<keyword evidence="5" id="KW-1185">Reference proteome</keyword>
<feature type="chain" id="PRO_5013126082" description="Outer membrane protein beta-barrel domain-containing protein" evidence="1">
    <location>
        <begin position="29"/>
        <end position="184"/>
    </location>
</feature>
<dbReference type="Proteomes" id="UP000216107">
    <property type="component" value="Unassembled WGS sequence"/>
</dbReference>
<evidence type="ECO:0000313" key="2">
    <source>
        <dbReference type="EMBL" id="KAF7600471.1"/>
    </source>
</evidence>
<proteinExistence type="predicted"/>
<comment type="caution">
    <text evidence="3">The sequence shown here is derived from an EMBL/GenBank/DDBJ whole genome shotgun (WGS) entry which is preliminary data.</text>
</comment>
<name>A0A272EYA7_9RHOO</name>